<reference evidence="2 3" key="1">
    <citation type="journal article" date="2018" name="MBio">
        <title>Comparative Genomics Reveals the Core Gene Toolbox for the Fungus-Insect Symbiosis.</title>
        <authorList>
            <person name="Wang Y."/>
            <person name="Stata M."/>
            <person name="Wang W."/>
            <person name="Stajich J.E."/>
            <person name="White M.M."/>
            <person name="Moncalvo J.M."/>
        </authorList>
    </citation>
    <scope>NUCLEOTIDE SEQUENCE [LARGE SCALE GENOMIC DNA]</scope>
    <source>
        <strain evidence="2 3">AUS-77-4</strain>
    </source>
</reference>
<keyword evidence="3" id="KW-1185">Reference proteome</keyword>
<dbReference type="Proteomes" id="UP000245699">
    <property type="component" value="Unassembled WGS sequence"/>
</dbReference>
<evidence type="ECO:0000313" key="2">
    <source>
        <dbReference type="EMBL" id="PVU91895.1"/>
    </source>
</evidence>
<dbReference type="AlphaFoldDB" id="A0A2T9YHW0"/>
<feature type="region of interest" description="Disordered" evidence="1">
    <location>
        <begin position="220"/>
        <end position="255"/>
    </location>
</feature>
<gene>
    <name evidence="2" type="ORF">BB559_003936</name>
</gene>
<dbReference type="EMBL" id="MBFT01000393">
    <property type="protein sequence ID" value="PVU91895.1"/>
    <property type="molecule type" value="Genomic_DNA"/>
</dbReference>
<evidence type="ECO:0000313" key="3">
    <source>
        <dbReference type="Proteomes" id="UP000245699"/>
    </source>
</evidence>
<feature type="compositionally biased region" description="Basic and acidic residues" evidence="1">
    <location>
        <begin position="233"/>
        <end position="244"/>
    </location>
</feature>
<proteinExistence type="predicted"/>
<name>A0A2T9YHW0_9FUNG</name>
<protein>
    <submittedName>
        <fullName evidence="2">Uncharacterized protein</fullName>
    </submittedName>
</protein>
<accession>A0A2T9YHW0</accession>
<feature type="region of interest" description="Disordered" evidence="1">
    <location>
        <begin position="136"/>
        <end position="169"/>
    </location>
</feature>
<sequence>MVFDNVSSTIKEFHKDISELSEKMNNLFNLYESVFSWKKPHLVEKQLKNAIDSRNSIIQTKKKEYFDLKSKYDSEYEKARLEYLNRHRENALHAFSNNLKSFQKAKESDFWSFGKNKGVLQTPHNQKVRSVMKSLSPTASANPYHYDKNKETLKSQVSNKKTSAAEKTNELKSQIPLLNSEILVSEDSDNFYSDSDSESGYSNNQSVLNQKSKYISLNKNEIGDNKGASSEGSLDKNHRNHNGEDVVILENEDYY</sequence>
<organism evidence="2 3">
    <name type="scientific">Furculomyces boomerangus</name>
    <dbReference type="NCBI Taxonomy" id="61424"/>
    <lineage>
        <taxon>Eukaryota</taxon>
        <taxon>Fungi</taxon>
        <taxon>Fungi incertae sedis</taxon>
        <taxon>Zoopagomycota</taxon>
        <taxon>Kickxellomycotina</taxon>
        <taxon>Harpellomycetes</taxon>
        <taxon>Harpellales</taxon>
        <taxon>Harpellaceae</taxon>
        <taxon>Furculomyces</taxon>
    </lineage>
</organism>
<evidence type="ECO:0000256" key="1">
    <source>
        <dbReference type="SAM" id="MobiDB-lite"/>
    </source>
</evidence>
<comment type="caution">
    <text evidence="2">The sequence shown here is derived from an EMBL/GenBank/DDBJ whole genome shotgun (WGS) entry which is preliminary data.</text>
</comment>